<dbReference type="GeneID" id="17293077"/>
<dbReference type="InterPro" id="IPR029030">
    <property type="entry name" value="Caspase-like_dom_sf"/>
</dbReference>
<feature type="compositionally biased region" description="Polar residues" evidence="1">
    <location>
        <begin position="584"/>
        <end position="593"/>
    </location>
</feature>
<gene>
    <name evidence="3" type="ORF">GUITHDRAFT_117476</name>
</gene>
<feature type="compositionally biased region" description="Low complexity" evidence="1">
    <location>
        <begin position="263"/>
        <end position="274"/>
    </location>
</feature>
<dbReference type="AlphaFoldDB" id="L1IJU4"/>
<keyword evidence="5" id="KW-1185">Reference proteome</keyword>
<reference evidence="4" key="3">
    <citation type="submission" date="2016-03" db="UniProtKB">
        <authorList>
            <consortium name="EnsemblProtists"/>
        </authorList>
    </citation>
    <scope>IDENTIFICATION</scope>
</reference>
<feature type="domain" description="Peptidase C14 caspase" evidence="2">
    <location>
        <begin position="8"/>
        <end position="189"/>
    </location>
</feature>
<dbReference type="SUPFAM" id="SSF52129">
    <property type="entry name" value="Caspase-like"/>
    <property type="match status" value="1"/>
</dbReference>
<feature type="region of interest" description="Disordered" evidence="1">
    <location>
        <begin position="563"/>
        <end position="623"/>
    </location>
</feature>
<dbReference type="PaxDb" id="55529-EKX36367"/>
<accession>L1IJU4</accession>
<evidence type="ECO:0000313" key="3">
    <source>
        <dbReference type="EMBL" id="EKX36367.1"/>
    </source>
</evidence>
<dbReference type="KEGG" id="gtt:GUITHDRAFT_117476"/>
<protein>
    <recommendedName>
        <fullName evidence="2">Peptidase C14 caspase domain-containing protein</fullName>
    </recommendedName>
</protein>
<dbReference type="HOGENOM" id="CLU_358424_0_0_1"/>
<feature type="compositionally biased region" description="Low complexity" evidence="1">
    <location>
        <begin position="601"/>
        <end position="623"/>
    </location>
</feature>
<proteinExistence type="predicted"/>
<dbReference type="Gene3D" id="3.40.50.1460">
    <property type="match status" value="1"/>
</dbReference>
<evidence type="ECO:0000313" key="4">
    <source>
        <dbReference type="EnsemblProtists" id="EKX36367"/>
    </source>
</evidence>
<organism evidence="3">
    <name type="scientific">Guillardia theta (strain CCMP2712)</name>
    <name type="common">Cryptophyte</name>
    <dbReference type="NCBI Taxonomy" id="905079"/>
    <lineage>
        <taxon>Eukaryota</taxon>
        <taxon>Cryptophyceae</taxon>
        <taxon>Pyrenomonadales</taxon>
        <taxon>Geminigeraceae</taxon>
        <taxon>Guillardia</taxon>
    </lineage>
</organism>
<sequence length="790" mass="87600">MRGTRHVKALCIGADAYTHIAPLVEAVKDARRIHRELEDSPGCSSSFLANPTTRQSMLDMLSSLAMDCQTKRPELMLVFYAGHAIQLSSGEIAMLTCDVVRPEVSEETRGSRVTVGDALSAMAAGAENVEGLPPLLVIIDACRDEAQGRERIESERTNRTRSMKVSLFLSCSRGQRADDESAFLRDLLDKEHGMFARNMRLKQAIEHAMLESLRREQVAVSFCTVFIPEGLCIRPDPTVPRDIQQIQQGARRVAESSRRLEDPTAGPTSPGPAAEVVAGYSPAAAGTGADAFRSSILGLLQESLGSLLEESPRWRVCSMFVLVFLRYEGTRYGTQATRRYYQTRSKKRLGPDLIRAVNGHMSRNEIRSEELEQWVQETYETSTRGKTAVAAIDFAVREEIRRSLSHMPEEARSELRLWEEDVRLRDFYEGDMTEEEALDEAEEYLRDKMTADQDGRLSPLLAVHVLSRVVETGSFVTFLKMTRLSCACLSVALAKRVRATLDEESVGGDEVGFVVLKTLEGGGALTVLGREQEVDSHVSEELKKLSSRPPAASEFTMMSLGGKRLGDPDDIRSDDAQSVAGSDALSQASTALHSDSRSSDARSVAGSESALSQASTASVSSASSREGQQRFLSVLLDKPELSEALKPFDNILPGDTWEDVRGKVKYEDVVKVGKALMKEAELIAGDFKTLMRSKEVEKLLESSERPTDVKDFERKINAKWGPGDKQDGPYKIWAKIRTRRELYLNEFSSTEKRQKHLIVAMAYLSTFNWCLTSKPGKPFEYALPSDQKAL</sequence>
<dbReference type="InterPro" id="IPR011600">
    <property type="entry name" value="Pept_C14_caspase"/>
</dbReference>
<dbReference type="RefSeq" id="XP_005823347.1">
    <property type="nucleotide sequence ID" value="XM_005823290.1"/>
</dbReference>
<dbReference type="Proteomes" id="UP000011087">
    <property type="component" value="Unassembled WGS sequence"/>
</dbReference>
<feature type="compositionally biased region" description="Basic and acidic residues" evidence="1">
    <location>
        <begin position="252"/>
        <end position="262"/>
    </location>
</feature>
<dbReference type="EnsemblProtists" id="EKX36367">
    <property type="protein sequence ID" value="EKX36367"/>
    <property type="gene ID" value="GUITHDRAFT_117476"/>
</dbReference>
<name>L1IJU4_GUITC</name>
<evidence type="ECO:0000259" key="2">
    <source>
        <dbReference type="Pfam" id="PF00656"/>
    </source>
</evidence>
<feature type="compositionally biased region" description="Basic and acidic residues" evidence="1">
    <location>
        <begin position="564"/>
        <end position="575"/>
    </location>
</feature>
<dbReference type="Pfam" id="PF00656">
    <property type="entry name" value="Peptidase_C14"/>
    <property type="match status" value="1"/>
</dbReference>
<dbReference type="EMBL" id="JH993075">
    <property type="protein sequence ID" value="EKX36367.1"/>
    <property type="molecule type" value="Genomic_DNA"/>
</dbReference>
<evidence type="ECO:0000256" key="1">
    <source>
        <dbReference type="SAM" id="MobiDB-lite"/>
    </source>
</evidence>
<evidence type="ECO:0000313" key="5">
    <source>
        <dbReference type="Proteomes" id="UP000011087"/>
    </source>
</evidence>
<reference evidence="3 5" key="1">
    <citation type="journal article" date="2012" name="Nature">
        <title>Algal genomes reveal evolutionary mosaicism and the fate of nucleomorphs.</title>
        <authorList>
            <consortium name="DOE Joint Genome Institute"/>
            <person name="Curtis B.A."/>
            <person name="Tanifuji G."/>
            <person name="Burki F."/>
            <person name="Gruber A."/>
            <person name="Irimia M."/>
            <person name="Maruyama S."/>
            <person name="Arias M.C."/>
            <person name="Ball S.G."/>
            <person name="Gile G.H."/>
            <person name="Hirakawa Y."/>
            <person name="Hopkins J.F."/>
            <person name="Kuo A."/>
            <person name="Rensing S.A."/>
            <person name="Schmutz J."/>
            <person name="Symeonidi A."/>
            <person name="Elias M."/>
            <person name="Eveleigh R.J."/>
            <person name="Herman E.K."/>
            <person name="Klute M.J."/>
            <person name="Nakayama T."/>
            <person name="Obornik M."/>
            <person name="Reyes-Prieto A."/>
            <person name="Armbrust E.V."/>
            <person name="Aves S.J."/>
            <person name="Beiko R.G."/>
            <person name="Coutinho P."/>
            <person name="Dacks J.B."/>
            <person name="Durnford D.G."/>
            <person name="Fast N.M."/>
            <person name="Green B.R."/>
            <person name="Grisdale C.J."/>
            <person name="Hempel F."/>
            <person name="Henrissat B."/>
            <person name="Hoppner M.P."/>
            <person name="Ishida K."/>
            <person name="Kim E."/>
            <person name="Koreny L."/>
            <person name="Kroth P.G."/>
            <person name="Liu Y."/>
            <person name="Malik S.B."/>
            <person name="Maier U.G."/>
            <person name="McRose D."/>
            <person name="Mock T."/>
            <person name="Neilson J.A."/>
            <person name="Onodera N.T."/>
            <person name="Poole A.M."/>
            <person name="Pritham E.J."/>
            <person name="Richards T.A."/>
            <person name="Rocap G."/>
            <person name="Roy S.W."/>
            <person name="Sarai C."/>
            <person name="Schaack S."/>
            <person name="Shirato S."/>
            <person name="Slamovits C.H."/>
            <person name="Spencer D.F."/>
            <person name="Suzuki S."/>
            <person name="Worden A.Z."/>
            <person name="Zauner S."/>
            <person name="Barry K."/>
            <person name="Bell C."/>
            <person name="Bharti A.K."/>
            <person name="Crow J.A."/>
            <person name="Grimwood J."/>
            <person name="Kramer R."/>
            <person name="Lindquist E."/>
            <person name="Lucas S."/>
            <person name="Salamov A."/>
            <person name="McFadden G.I."/>
            <person name="Lane C.E."/>
            <person name="Keeling P.J."/>
            <person name="Gray M.W."/>
            <person name="Grigoriev I.V."/>
            <person name="Archibald J.M."/>
        </authorList>
    </citation>
    <scope>NUCLEOTIDE SEQUENCE</scope>
    <source>
        <strain evidence="3 5">CCMP2712</strain>
    </source>
</reference>
<reference evidence="5" key="2">
    <citation type="submission" date="2012-11" db="EMBL/GenBank/DDBJ databases">
        <authorList>
            <person name="Kuo A."/>
            <person name="Curtis B.A."/>
            <person name="Tanifuji G."/>
            <person name="Burki F."/>
            <person name="Gruber A."/>
            <person name="Irimia M."/>
            <person name="Maruyama S."/>
            <person name="Arias M.C."/>
            <person name="Ball S.G."/>
            <person name="Gile G.H."/>
            <person name="Hirakawa Y."/>
            <person name="Hopkins J.F."/>
            <person name="Rensing S.A."/>
            <person name="Schmutz J."/>
            <person name="Symeonidi A."/>
            <person name="Elias M."/>
            <person name="Eveleigh R.J."/>
            <person name="Herman E.K."/>
            <person name="Klute M.J."/>
            <person name="Nakayama T."/>
            <person name="Obornik M."/>
            <person name="Reyes-Prieto A."/>
            <person name="Armbrust E.V."/>
            <person name="Aves S.J."/>
            <person name="Beiko R.G."/>
            <person name="Coutinho P."/>
            <person name="Dacks J.B."/>
            <person name="Durnford D.G."/>
            <person name="Fast N.M."/>
            <person name="Green B.R."/>
            <person name="Grisdale C."/>
            <person name="Hempe F."/>
            <person name="Henrissat B."/>
            <person name="Hoppner M.P."/>
            <person name="Ishida K.-I."/>
            <person name="Kim E."/>
            <person name="Koreny L."/>
            <person name="Kroth P.G."/>
            <person name="Liu Y."/>
            <person name="Malik S.-B."/>
            <person name="Maier U.G."/>
            <person name="McRose D."/>
            <person name="Mock T."/>
            <person name="Neilson J.A."/>
            <person name="Onodera N.T."/>
            <person name="Poole A.M."/>
            <person name="Pritham E.J."/>
            <person name="Richards T.A."/>
            <person name="Rocap G."/>
            <person name="Roy S.W."/>
            <person name="Sarai C."/>
            <person name="Schaack S."/>
            <person name="Shirato S."/>
            <person name="Slamovits C.H."/>
            <person name="Spencer D.F."/>
            <person name="Suzuki S."/>
            <person name="Worden A.Z."/>
            <person name="Zauner S."/>
            <person name="Barry K."/>
            <person name="Bell C."/>
            <person name="Bharti A.K."/>
            <person name="Crow J.A."/>
            <person name="Grimwood J."/>
            <person name="Kramer R."/>
            <person name="Lindquist E."/>
            <person name="Lucas S."/>
            <person name="Salamov A."/>
            <person name="McFadden G.I."/>
            <person name="Lane C.E."/>
            <person name="Keeling P.J."/>
            <person name="Gray M.W."/>
            <person name="Grigoriev I.V."/>
            <person name="Archibald J.M."/>
        </authorList>
    </citation>
    <scope>NUCLEOTIDE SEQUENCE</scope>
    <source>
        <strain evidence="5">CCMP2712</strain>
    </source>
</reference>
<dbReference type="GO" id="GO:0004197">
    <property type="term" value="F:cysteine-type endopeptidase activity"/>
    <property type="evidence" value="ECO:0007669"/>
    <property type="project" value="InterPro"/>
</dbReference>
<dbReference type="GO" id="GO:0006508">
    <property type="term" value="P:proteolysis"/>
    <property type="evidence" value="ECO:0007669"/>
    <property type="project" value="InterPro"/>
</dbReference>
<feature type="region of interest" description="Disordered" evidence="1">
    <location>
        <begin position="250"/>
        <end position="275"/>
    </location>
</feature>